<dbReference type="InterPro" id="IPR016156">
    <property type="entry name" value="FAD/NAD-linked_Rdtase_dimer_sf"/>
</dbReference>
<dbReference type="InterPro" id="IPR001763">
    <property type="entry name" value="Rhodanese-like_dom"/>
</dbReference>
<evidence type="ECO:0000259" key="7">
    <source>
        <dbReference type="PROSITE" id="PS50206"/>
    </source>
</evidence>
<protein>
    <submittedName>
        <fullName evidence="9">Coenzyme A disulfide reductase (CoA-disulfide reductase) (CoADR)</fullName>
        <ecNumber evidence="9">1.8.1.14</ecNumber>
    </submittedName>
    <submittedName>
        <fullName evidence="8">Pyridine nucleotide-disulfide oxidoreductase</fullName>
    </submittedName>
</protein>
<dbReference type="PANTHER" id="PTHR43429:SF1">
    <property type="entry name" value="NAD(P)H SULFUR OXIDOREDUCTASE (COA-DEPENDENT)"/>
    <property type="match status" value="1"/>
</dbReference>
<dbReference type="PRINTS" id="PR00411">
    <property type="entry name" value="PNDRDTASEI"/>
</dbReference>
<comment type="cofactor">
    <cofactor evidence="1">
        <name>FAD</name>
        <dbReference type="ChEBI" id="CHEBI:57692"/>
    </cofactor>
</comment>
<dbReference type="CDD" id="cd00158">
    <property type="entry name" value="RHOD"/>
    <property type="match status" value="1"/>
</dbReference>
<dbReference type="EC" id="1.8.1.14" evidence="9"/>
<dbReference type="Pfam" id="PF00581">
    <property type="entry name" value="Rhodanese"/>
    <property type="match status" value="1"/>
</dbReference>
<dbReference type="GO" id="GO:0050451">
    <property type="term" value="F:CoA-disulfide reductase (NADPH) activity"/>
    <property type="evidence" value="ECO:0007669"/>
    <property type="project" value="UniProtKB-EC"/>
</dbReference>
<organism evidence="9">
    <name type="scientific">Clostridioides difficile</name>
    <name type="common">Peptoclostridium difficile</name>
    <dbReference type="NCBI Taxonomy" id="1496"/>
    <lineage>
        <taxon>Bacteria</taxon>
        <taxon>Bacillati</taxon>
        <taxon>Bacillota</taxon>
        <taxon>Clostridia</taxon>
        <taxon>Peptostreptococcales</taxon>
        <taxon>Peptostreptococcaceae</taxon>
        <taxon>Clostridioides</taxon>
    </lineage>
</organism>
<comment type="similarity">
    <text evidence="2">Belongs to the class-III pyridine nucleotide-disulfide oxidoreductase family.</text>
</comment>
<dbReference type="EMBL" id="LK932516">
    <property type="protein sequence ID" value="CDS87645.1"/>
    <property type="molecule type" value="Genomic_DNA"/>
</dbReference>
<dbReference type="InterPro" id="IPR036188">
    <property type="entry name" value="FAD/NAD-bd_sf"/>
</dbReference>
<dbReference type="EMBL" id="LK933149">
    <property type="protein sequence ID" value="CDT41252.1"/>
    <property type="molecule type" value="Genomic_DNA"/>
</dbReference>
<dbReference type="RefSeq" id="WP_021366689.1">
    <property type="nucleotide sequence ID" value="NZ_BBYB01000071.1"/>
</dbReference>
<dbReference type="InterPro" id="IPR004099">
    <property type="entry name" value="Pyr_nucl-diS_OxRdtase_dimer"/>
</dbReference>
<dbReference type="Gene3D" id="3.50.50.60">
    <property type="entry name" value="FAD/NAD(P)-binding domain"/>
    <property type="match status" value="2"/>
</dbReference>
<dbReference type="PRINTS" id="PR00368">
    <property type="entry name" value="FADPNR"/>
</dbReference>
<evidence type="ECO:0000256" key="6">
    <source>
        <dbReference type="ARBA" id="ARBA00023284"/>
    </source>
</evidence>
<evidence type="ECO:0000313" key="10">
    <source>
        <dbReference type="EMBL" id="CDT41252.1"/>
    </source>
</evidence>
<dbReference type="EMBL" id="LK932360">
    <property type="protein sequence ID" value="CDS84297.1"/>
    <property type="molecule type" value="Genomic_DNA"/>
</dbReference>
<accession>A0A069A9U9</accession>
<name>A0A069A9U9_CLODI</name>
<keyword evidence="3" id="KW-0285">Flavoprotein</keyword>
<dbReference type="PROSITE" id="PS50206">
    <property type="entry name" value="RHODANESE_3"/>
    <property type="match status" value="1"/>
</dbReference>
<dbReference type="Pfam" id="PF07992">
    <property type="entry name" value="Pyr_redox_2"/>
    <property type="match status" value="1"/>
</dbReference>
<evidence type="ECO:0000313" key="8">
    <source>
        <dbReference type="EMBL" id="CDS84297.1"/>
    </source>
</evidence>
<evidence type="ECO:0000256" key="3">
    <source>
        <dbReference type="ARBA" id="ARBA00022630"/>
    </source>
</evidence>
<dbReference type="SUPFAM" id="SSF55424">
    <property type="entry name" value="FAD/NAD-linked reductases, dimerisation (C-terminal) domain"/>
    <property type="match status" value="1"/>
</dbReference>
<evidence type="ECO:0000256" key="4">
    <source>
        <dbReference type="ARBA" id="ARBA00022827"/>
    </source>
</evidence>
<proteinExistence type="inferred from homology"/>
<dbReference type="SUPFAM" id="SSF52821">
    <property type="entry name" value="Rhodanese/Cell cycle control phosphatase"/>
    <property type="match status" value="1"/>
</dbReference>
<keyword evidence="6" id="KW-0676">Redox-active center</keyword>
<keyword evidence="5 9" id="KW-0560">Oxidoreductase</keyword>
<dbReference type="InterPro" id="IPR050260">
    <property type="entry name" value="FAD-bd_OxRdtase"/>
</dbReference>
<dbReference type="AlphaFoldDB" id="A0A069A9U9"/>
<keyword evidence="4" id="KW-0274">FAD</keyword>
<dbReference type="Gene3D" id="3.40.250.10">
    <property type="entry name" value="Rhodanese-like domain"/>
    <property type="match status" value="1"/>
</dbReference>
<dbReference type="InterPro" id="IPR036873">
    <property type="entry name" value="Rhodanese-like_dom_sf"/>
</dbReference>
<evidence type="ECO:0000256" key="2">
    <source>
        <dbReference type="ARBA" id="ARBA00009130"/>
    </source>
</evidence>
<evidence type="ECO:0000313" key="9">
    <source>
        <dbReference type="EMBL" id="CDS87645.1"/>
    </source>
</evidence>
<dbReference type="PANTHER" id="PTHR43429">
    <property type="entry name" value="PYRIDINE NUCLEOTIDE-DISULFIDE OXIDOREDUCTASE DOMAIN-CONTAINING"/>
    <property type="match status" value="1"/>
</dbReference>
<dbReference type="InterPro" id="IPR023753">
    <property type="entry name" value="FAD/NAD-binding_dom"/>
</dbReference>
<dbReference type="Pfam" id="PF02852">
    <property type="entry name" value="Pyr_redox_dim"/>
    <property type="match status" value="1"/>
</dbReference>
<sequence>MKVLIIGGVAAGTKTAAKIKREMGDNCSVTILNKGDDISYAGCGLPYYVGKIIEDKSSLIVNTPESFSKLTGAEVRCGVEVTSIDRNAKQVILKTLSTGEKENLSYDKLVIATGADPIKPPIPGIDLPGVFFMRTPNDAIKLRDSIENGIKRAVVIGGGFIGLEIAENLSAMGIRVSVVDMAEHVMPGFDTDFAEYVENHMADKGIMIFTGDQVVGIEGENKVEKLRTKNRAIKTDLVVMSVGIRPNTGFLKDTGLEFAPNNTIIADEYMLTNDKDIYVVGDCAFVKNSLTNKPTWSPMGSSANHEGRICAQNISGKSKTYNGVLGTTVVKLPELNAGKTGLSKEIAEKEGYNVCSVTIATDDKAHYYPGASNFIIRMVAEKNTRKLLGVQVMGPGAVDKIVDIAATAITLGADLYSLESMDLAYAPPFSTAIHPFVVAVNVLQNKLNGELDSVLLDEIEDFDSWTKLDVSKAPSIPSLRYIPVGEINGEIEGLAKDEKILLICAKGKNSYMAQNRLRRFGYTNTKVLEGGILFYPNLKVMEE</sequence>
<gene>
    <name evidence="10" type="ORF">BN1095_470019</name>
    <name evidence="9" type="ORF">BN1096_620144</name>
    <name evidence="8" type="ORF">BN1097_250147</name>
</gene>
<evidence type="ECO:0000256" key="5">
    <source>
        <dbReference type="ARBA" id="ARBA00023002"/>
    </source>
</evidence>
<dbReference type="SUPFAM" id="SSF51905">
    <property type="entry name" value="FAD/NAD(P)-binding domain"/>
    <property type="match status" value="2"/>
</dbReference>
<feature type="domain" description="Rhodanese" evidence="7">
    <location>
        <begin position="476"/>
        <end position="543"/>
    </location>
</feature>
<reference evidence="9" key="1">
    <citation type="submission" date="2014-07" db="EMBL/GenBank/DDBJ databases">
        <authorList>
            <person name="Monot Marc"/>
        </authorList>
    </citation>
    <scope>NUCLEOTIDE SEQUENCE</scope>
    <source>
        <strain evidence="10">7032989</strain>
        <strain evidence="8">7032994</strain>
    </source>
</reference>
<evidence type="ECO:0000256" key="1">
    <source>
        <dbReference type="ARBA" id="ARBA00001974"/>
    </source>
</evidence>